<dbReference type="GO" id="GO:0006412">
    <property type="term" value="P:translation"/>
    <property type="evidence" value="ECO:0007669"/>
    <property type="project" value="InterPro"/>
</dbReference>
<dbReference type="OrthoDB" id="9813301at2"/>
<comment type="caution">
    <text evidence="1">The sequence shown here is derived from an EMBL/GenBank/DDBJ whole genome shotgun (WGS) entry which is preliminary data.</text>
</comment>
<gene>
    <name evidence="1" type="ORF">AMD01_16565</name>
</gene>
<dbReference type="GO" id="GO:0005840">
    <property type="term" value="C:ribosome"/>
    <property type="evidence" value="ECO:0007669"/>
    <property type="project" value="InterPro"/>
</dbReference>
<dbReference type="AlphaFoldDB" id="A0A0M0KVB9"/>
<keyword evidence="2" id="KW-1185">Reference proteome</keyword>
<dbReference type="PROSITE" id="PS00962">
    <property type="entry name" value="RIBOSOMAL_S2_1"/>
    <property type="match status" value="1"/>
</dbReference>
<proteinExistence type="predicted"/>
<dbReference type="Pfam" id="PF04294">
    <property type="entry name" value="VanW"/>
    <property type="match status" value="1"/>
</dbReference>
<dbReference type="RefSeq" id="WP_053402556.1">
    <property type="nucleotide sequence ID" value="NZ_JAMAUM010000010.1"/>
</dbReference>
<dbReference type="InterPro" id="IPR007391">
    <property type="entry name" value="Vancomycin_resist_VanW"/>
</dbReference>
<accession>A0A0M0KVB9</accession>
<dbReference type="PANTHER" id="PTHR35788:SF1">
    <property type="entry name" value="EXPORTED PROTEIN"/>
    <property type="match status" value="1"/>
</dbReference>
<dbReference type="Proteomes" id="UP000037558">
    <property type="component" value="Unassembled WGS sequence"/>
</dbReference>
<name>A0A0M0KVB9_9BACI</name>
<dbReference type="EMBL" id="LILC01000023">
    <property type="protein sequence ID" value="KOO42759.1"/>
    <property type="molecule type" value="Genomic_DNA"/>
</dbReference>
<evidence type="ECO:0000313" key="2">
    <source>
        <dbReference type="Proteomes" id="UP000037558"/>
    </source>
</evidence>
<dbReference type="InterPro" id="IPR018130">
    <property type="entry name" value="Ribosomal_uS2_CS"/>
</dbReference>
<dbReference type="PANTHER" id="PTHR35788">
    <property type="entry name" value="EXPORTED PROTEIN-RELATED"/>
    <property type="match status" value="1"/>
</dbReference>
<reference evidence="2" key="1">
    <citation type="submission" date="2015-08" db="EMBL/GenBank/DDBJ databases">
        <title>Fjat-14210 dsm16467.</title>
        <authorList>
            <person name="Liu B."/>
            <person name="Wang J."/>
            <person name="Zhu Y."/>
            <person name="Liu G."/>
            <person name="Chen Q."/>
            <person name="Chen Z."/>
            <person name="Lan J."/>
            <person name="Che J."/>
            <person name="Ge C."/>
            <person name="Shi H."/>
            <person name="Pan Z."/>
            <person name="Liu X."/>
        </authorList>
    </citation>
    <scope>NUCLEOTIDE SEQUENCE [LARGE SCALE GENOMIC DNA]</scope>
    <source>
        <strain evidence="2">DSM 16467</strain>
    </source>
</reference>
<dbReference type="GO" id="GO:0003735">
    <property type="term" value="F:structural constituent of ribosome"/>
    <property type="evidence" value="ECO:0007669"/>
    <property type="project" value="InterPro"/>
</dbReference>
<sequence>MKKIMSVLLVAVVGAGSYLGYTMYEQSNSKHSSKPVSGIAMAAEKQPASHYKELKPENFTFNLIDARTGETIRTFQPVHFDDKSTYEDTIKHLASDLADKYDTPMENAKMDANGNLVGGHKRVVLKEKELVSRLKDLHIYSRNIQVPIEETEPNVTLETAKGINEVVIGSYKTGFNVHDTGRNRNVELSALAINNIILGPGDTFSYNETVGERTAARGYQPAHEIVNKELTMGIGGGICQTSSTLFNAIDLAGLEVVTRTNHSKQVGYVPKGRDATVSWGGPDFKFKNPRNYPVLIKTIVDKQNGSLTVEVRTAKRYTL</sequence>
<organism evidence="1 2">
    <name type="scientific">Priestia koreensis</name>
    <dbReference type="NCBI Taxonomy" id="284581"/>
    <lineage>
        <taxon>Bacteria</taxon>
        <taxon>Bacillati</taxon>
        <taxon>Bacillota</taxon>
        <taxon>Bacilli</taxon>
        <taxon>Bacillales</taxon>
        <taxon>Bacillaceae</taxon>
        <taxon>Priestia</taxon>
    </lineage>
</organism>
<dbReference type="PATRIC" id="fig|284581.3.peg.2815"/>
<dbReference type="InterPro" id="IPR052913">
    <property type="entry name" value="Glycopeptide_resist_protein"/>
</dbReference>
<protein>
    <submittedName>
        <fullName evidence="1">Vanomycin resistance protein VanB</fullName>
    </submittedName>
</protein>
<evidence type="ECO:0000313" key="1">
    <source>
        <dbReference type="EMBL" id="KOO42759.1"/>
    </source>
</evidence>